<evidence type="ECO:0000256" key="6">
    <source>
        <dbReference type="ARBA" id="ARBA00022723"/>
    </source>
</evidence>
<dbReference type="InterPro" id="IPR010666">
    <property type="entry name" value="Znf_GRF"/>
</dbReference>
<comment type="caution">
    <text evidence="12">The sequence shown here is derived from an EMBL/GenBank/DDBJ whole genome shotgun (WGS) entry which is preliminary data.</text>
</comment>
<evidence type="ECO:0000313" key="12">
    <source>
        <dbReference type="EMBL" id="CAH3197909.1"/>
    </source>
</evidence>
<protein>
    <recommendedName>
        <fullName evidence="14">Zinc finger CCHC domain-containing protein 4</fullName>
    </recommendedName>
</protein>
<comment type="subcellular location">
    <subcellularLocation>
        <location evidence="1">Cytoplasm</location>
    </subcellularLocation>
</comment>
<dbReference type="PROSITE" id="PS51270">
    <property type="entry name" value="ZF_CTCHY"/>
    <property type="match status" value="1"/>
</dbReference>
<evidence type="ECO:0000256" key="1">
    <source>
        <dbReference type="ARBA" id="ARBA00004496"/>
    </source>
</evidence>
<dbReference type="PANTHER" id="PTHR13493:SF3">
    <property type="entry name" value="RRNA N6-ADENOSINE-METHYLTRANSFERASE ZCCHC4"/>
    <property type="match status" value="1"/>
</dbReference>
<organism evidence="12 13">
    <name type="scientific">Porites evermanni</name>
    <dbReference type="NCBI Taxonomy" id="104178"/>
    <lineage>
        <taxon>Eukaryota</taxon>
        <taxon>Metazoa</taxon>
        <taxon>Cnidaria</taxon>
        <taxon>Anthozoa</taxon>
        <taxon>Hexacorallia</taxon>
        <taxon>Scleractinia</taxon>
        <taxon>Fungiina</taxon>
        <taxon>Poritidae</taxon>
        <taxon>Porites</taxon>
    </lineage>
</organism>
<keyword evidence="4" id="KW-0808">Transferase</keyword>
<dbReference type="SUPFAM" id="SSF161245">
    <property type="entry name" value="Zinc hairpin stack"/>
    <property type="match status" value="1"/>
</dbReference>
<dbReference type="Proteomes" id="UP001159427">
    <property type="component" value="Unassembled WGS sequence"/>
</dbReference>
<reference evidence="12 13" key="1">
    <citation type="submission" date="2022-05" db="EMBL/GenBank/DDBJ databases">
        <authorList>
            <consortium name="Genoscope - CEA"/>
            <person name="William W."/>
        </authorList>
    </citation>
    <scope>NUCLEOTIDE SEQUENCE [LARGE SCALE GENOMIC DNA]</scope>
</reference>
<proteinExistence type="predicted"/>
<keyword evidence="5" id="KW-0949">S-adenosyl-L-methionine</keyword>
<evidence type="ECO:0000256" key="2">
    <source>
        <dbReference type="ARBA" id="ARBA00022490"/>
    </source>
</evidence>
<evidence type="ECO:0000259" key="10">
    <source>
        <dbReference type="PROSITE" id="PS51270"/>
    </source>
</evidence>
<dbReference type="EMBL" id="CALNXI010005484">
    <property type="protein sequence ID" value="CAH3197909.1"/>
    <property type="molecule type" value="Genomic_DNA"/>
</dbReference>
<feature type="domain" description="CTCHY-type" evidence="10">
    <location>
        <begin position="360"/>
        <end position="421"/>
    </location>
</feature>
<evidence type="ECO:0000256" key="9">
    <source>
        <dbReference type="PROSITE-ProRule" id="PRU00965"/>
    </source>
</evidence>
<dbReference type="InterPro" id="IPR017921">
    <property type="entry name" value="Znf_CTCHY"/>
</dbReference>
<name>A0ABN8T2B3_9CNID</name>
<evidence type="ECO:0000256" key="3">
    <source>
        <dbReference type="ARBA" id="ARBA00022603"/>
    </source>
</evidence>
<dbReference type="Pfam" id="PF10237">
    <property type="entry name" value="N6-adenineMlase"/>
    <property type="match status" value="1"/>
</dbReference>
<accession>A0ABN8T2B3</accession>
<evidence type="ECO:0000313" key="13">
    <source>
        <dbReference type="Proteomes" id="UP001159427"/>
    </source>
</evidence>
<dbReference type="PANTHER" id="PTHR13493">
    <property type="entry name" value="ZINC FINGER CCHC DOMAIN-CONTAINING"/>
    <property type="match status" value="1"/>
</dbReference>
<evidence type="ECO:0000259" key="11">
    <source>
        <dbReference type="PROSITE" id="PS51999"/>
    </source>
</evidence>
<keyword evidence="2" id="KW-0963">Cytoplasm</keyword>
<dbReference type="Pfam" id="PF06839">
    <property type="entry name" value="Zn_ribbon_GRF"/>
    <property type="match status" value="1"/>
</dbReference>
<evidence type="ECO:0008006" key="14">
    <source>
        <dbReference type="Google" id="ProtNLM"/>
    </source>
</evidence>
<keyword evidence="13" id="KW-1185">Reference proteome</keyword>
<evidence type="ECO:0000256" key="7">
    <source>
        <dbReference type="ARBA" id="ARBA00022771"/>
    </source>
</evidence>
<keyword evidence="7 9" id="KW-0863">Zinc-finger</keyword>
<evidence type="ECO:0000256" key="5">
    <source>
        <dbReference type="ARBA" id="ARBA00022691"/>
    </source>
</evidence>
<dbReference type="InterPro" id="IPR041370">
    <property type="entry name" value="Mlase_EEF1AKMT1/ZCCHC4"/>
</dbReference>
<keyword evidence="6" id="KW-0479">Metal-binding</keyword>
<sequence length="425" mass="49527">MQSFHSAKERFGVDVCVTNEDLTKAPECPHGPMLLFERFFKDGRSPRRFYACSASRDRKDCSFFQWEEEKISEARKKAHKEIIKKSRLPFIEACHKYQSIFESLDNLQRKKCLFCHSCGLLFMPKEKGKHRTHECEQAGDLRKPTVMMRPRENEKTQAQYFFSRKATKFIASLFEDLGFKNVLCVGTPRLHEEIQCSRQTSDGHLDSLLMDVDFRYAQFFPSSKFCLYNMFNHFFFESVTSEKVFQDFLRREGLVLVMDPPFGGLAEVLAHSVKIIWDQWRKVNSDEFKDKELPTLWIFPYFMEPHVKAALPSLTMLDYKVDYDNHPHFKSKNMKGSKRGSPVRIFTNINAADIVLPAEEGYRFCKSCNRYVAPENIHCGKCNGCMSKDGRQYVHCEMCGKCVKPGLEHCMTCDRCDLKGHACKR</sequence>
<feature type="domain" description="GRF-type" evidence="11">
    <location>
        <begin position="28"/>
        <end position="70"/>
    </location>
</feature>
<keyword evidence="8" id="KW-0862">Zinc</keyword>
<dbReference type="InterPro" id="IPR037275">
    <property type="entry name" value="Znf_CTCHY_sf"/>
</dbReference>
<keyword evidence="3" id="KW-0489">Methyltransferase</keyword>
<dbReference type="PROSITE" id="PS51999">
    <property type="entry name" value="ZF_GRF"/>
    <property type="match status" value="1"/>
</dbReference>
<dbReference type="InterPro" id="IPR039846">
    <property type="entry name" value="ZCCHC4"/>
</dbReference>
<evidence type="ECO:0000256" key="4">
    <source>
        <dbReference type="ARBA" id="ARBA00022679"/>
    </source>
</evidence>
<dbReference type="PROSITE" id="PS50216">
    <property type="entry name" value="DHHC"/>
    <property type="match status" value="1"/>
</dbReference>
<evidence type="ECO:0000256" key="8">
    <source>
        <dbReference type="ARBA" id="ARBA00022833"/>
    </source>
</evidence>
<gene>
    <name evidence="12" type="ORF">PEVE_00035415</name>
</gene>